<evidence type="ECO:0000313" key="7">
    <source>
        <dbReference type="EMBL" id="BCX29422.1"/>
    </source>
</evidence>
<evidence type="ECO:0000313" key="9">
    <source>
        <dbReference type="EMBL" id="BCX29424.1"/>
    </source>
</evidence>
<evidence type="ECO:0000259" key="1">
    <source>
        <dbReference type="Pfam" id="PF08300"/>
    </source>
</evidence>
<dbReference type="EMBL" id="LC633994">
    <property type="protein sequence ID" value="BCX29424.1"/>
    <property type="molecule type" value="Genomic_RNA"/>
</dbReference>
<dbReference type="InterPro" id="IPR013192">
    <property type="entry name" value="HCV_NS5A_1a"/>
</dbReference>
<feature type="domain" description="Hepatitis C virus non-structural 5a 1B" evidence="2">
    <location>
        <begin position="66"/>
        <end position="166"/>
    </location>
</feature>
<dbReference type="Pfam" id="PF08301">
    <property type="entry name" value="HCV_NS5a_1b"/>
    <property type="match status" value="1"/>
</dbReference>
<organismHost>
    <name type="scientific">Homo sapiens</name>
    <name type="common">Human</name>
    <dbReference type="NCBI Taxonomy" id="9606"/>
</organismHost>
<gene>
    <name evidence="6" type="primary">NS5A</name>
</gene>
<protein>
    <submittedName>
        <fullName evidence="6">Non-structural protein NS5A</fullName>
    </submittedName>
</protein>
<reference evidence="6" key="1">
    <citation type="submission" date="2021-05" db="EMBL/GenBank/DDBJ databases">
        <title>Prevalence of HCV-NS5A pretreatment resistance associated variants within HCV GT4 infected patients.</title>
        <authorList>
            <person name="Dawood R.M."/>
            <person name="Salum G.M."/>
            <person name="Abd El-Meguid M."/>
            <person name="Fikry A.E."/>
        </authorList>
    </citation>
    <scope>NUCLEOTIDE SEQUENCE</scope>
    <source>
        <strain evidence="3">HCV_NS5A_Responder_1</strain>
        <strain evidence="8">HCV_NS5A_Responder_10</strain>
        <strain evidence="9">HCV_NS5A_Responder_12</strain>
        <strain evidence="10">HCV_NS5A_Responder_13</strain>
        <strain evidence="4">HCV_NS5A_Responder_2</strain>
        <strain evidence="5">HCV_NS5A_Responder_3</strain>
        <strain evidence="6">HCV_NS5A_Responder_6</strain>
        <strain evidence="7">HCV_NS5A_Responder_9</strain>
    </source>
</reference>
<feature type="domain" description="Hepatitis C virus Non-structural 5a protein" evidence="1">
    <location>
        <begin position="4"/>
        <end position="65"/>
    </location>
</feature>
<evidence type="ECO:0000313" key="5">
    <source>
        <dbReference type="EMBL" id="BCX29420.1"/>
    </source>
</evidence>
<dbReference type="EMBL" id="LC633989">
    <property type="protein sequence ID" value="BCX29419.1"/>
    <property type="molecule type" value="Genomic_RNA"/>
</dbReference>
<dbReference type="Pfam" id="PF08300">
    <property type="entry name" value="HCV_NS5a_1a"/>
    <property type="match status" value="1"/>
</dbReference>
<sequence>MPGIPFLSCQRGYRGEWRGDGVMHTTCPCGAELAGHIKNGSMRITGPRTCSNTWHGTFPINAYTTGPGIPVPAPNYKFALWRVSAEEYLEVRRVGDFHYVTGVTQDNIKCPCQVPAPEFFTEVDGVRLHRHAPKCKPLLRDEVSFSVGLNSFVVGSQLPCEPEPDV</sequence>
<name>A0A8D6AXM9_HCVED</name>
<evidence type="ECO:0000313" key="10">
    <source>
        <dbReference type="EMBL" id="BCX29425.1"/>
    </source>
</evidence>
<dbReference type="InterPro" id="IPR013193">
    <property type="entry name" value="HCV_NS5a_1B_dom"/>
</dbReference>
<dbReference type="EMBL" id="LC633988">
    <property type="protein sequence ID" value="BCX29418.1"/>
    <property type="molecule type" value="Genomic_RNA"/>
</dbReference>
<evidence type="ECO:0000313" key="4">
    <source>
        <dbReference type="EMBL" id="BCX29419.1"/>
    </source>
</evidence>
<evidence type="ECO:0000313" key="6">
    <source>
        <dbReference type="EMBL" id="BCX29421.1"/>
    </source>
</evidence>
<proteinExistence type="predicted"/>
<dbReference type="EMBL" id="LC633992">
    <property type="protein sequence ID" value="BCX29422.1"/>
    <property type="molecule type" value="Genomic_RNA"/>
</dbReference>
<evidence type="ECO:0000313" key="8">
    <source>
        <dbReference type="EMBL" id="BCX29423.1"/>
    </source>
</evidence>
<organism evidence="6">
    <name type="scientific">Hepatitis C virus genotype 4a (isolate ED43)</name>
    <name type="common">HCV</name>
    <dbReference type="NCBI Taxonomy" id="356418"/>
    <lineage>
        <taxon>Viruses</taxon>
        <taxon>Riboviria</taxon>
        <taxon>Orthornavirae</taxon>
        <taxon>Kitrinoviricota</taxon>
        <taxon>Flasuviricetes</taxon>
        <taxon>Amarillovirales</taxon>
        <taxon>Flaviviridae</taxon>
        <taxon>Hepacivirus</taxon>
        <taxon>Hepacivirus hominis</taxon>
    </lineage>
</organism>
<accession>A0A8D6AXM9</accession>
<dbReference type="EMBL" id="LC633993">
    <property type="protein sequence ID" value="BCX29423.1"/>
    <property type="molecule type" value="Genomic_RNA"/>
</dbReference>
<dbReference type="GO" id="GO:0008270">
    <property type="term" value="F:zinc ion binding"/>
    <property type="evidence" value="ECO:0007669"/>
    <property type="project" value="InterPro"/>
</dbReference>
<evidence type="ECO:0000259" key="2">
    <source>
        <dbReference type="Pfam" id="PF08301"/>
    </source>
</evidence>
<evidence type="ECO:0000313" key="3">
    <source>
        <dbReference type="EMBL" id="BCX29418.1"/>
    </source>
</evidence>
<dbReference type="EMBL" id="LC633991">
    <property type="protein sequence ID" value="BCX29421.1"/>
    <property type="molecule type" value="Genomic_RNA"/>
</dbReference>
<dbReference type="FunFam" id="2.20.25.220:FF:000001">
    <property type="entry name" value="Genome polyprotein"/>
    <property type="match status" value="1"/>
</dbReference>
<dbReference type="EMBL" id="LC633995">
    <property type="protein sequence ID" value="BCX29425.1"/>
    <property type="molecule type" value="Genomic_RNA"/>
</dbReference>
<dbReference type="EMBL" id="LC633990">
    <property type="protein sequence ID" value="BCX29420.1"/>
    <property type="molecule type" value="Genomic_RNA"/>
</dbReference>